<accession>A0A0F3GJP3</accession>
<organism evidence="4 5">
    <name type="scientific">Candidatus Magnetobacterium bavaricum</name>
    <dbReference type="NCBI Taxonomy" id="29290"/>
    <lineage>
        <taxon>Bacteria</taxon>
        <taxon>Pseudomonadati</taxon>
        <taxon>Nitrospirota</taxon>
        <taxon>Thermodesulfovibrionia</taxon>
        <taxon>Thermodesulfovibrionales</taxon>
        <taxon>Candidatus Magnetobacteriaceae</taxon>
        <taxon>Candidatus Magnetobacterium</taxon>
    </lineage>
</organism>
<comment type="caution">
    <text evidence="4">The sequence shown here is derived from an EMBL/GenBank/DDBJ whole genome shotgun (WGS) entry which is preliminary data.</text>
</comment>
<protein>
    <recommendedName>
        <fullName evidence="6">Methyltransferase</fullName>
    </recommendedName>
</protein>
<evidence type="ECO:0000256" key="3">
    <source>
        <dbReference type="SAM" id="MobiDB-lite"/>
    </source>
</evidence>
<dbReference type="GO" id="GO:0031167">
    <property type="term" value="P:rRNA methylation"/>
    <property type="evidence" value="ECO:0007669"/>
    <property type="project" value="InterPro"/>
</dbReference>
<proteinExistence type="predicted"/>
<keyword evidence="2" id="KW-0808">Transferase</keyword>
<evidence type="ECO:0000313" key="4">
    <source>
        <dbReference type="EMBL" id="KJU82184.1"/>
    </source>
</evidence>
<dbReference type="PROSITE" id="PS00092">
    <property type="entry name" value="N6_MTASE"/>
    <property type="match status" value="1"/>
</dbReference>
<evidence type="ECO:0008006" key="6">
    <source>
        <dbReference type="Google" id="ProtNLM"/>
    </source>
</evidence>
<evidence type="ECO:0000256" key="2">
    <source>
        <dbReference type="ARBA" id="ARBA00022679"/>
    </source>
</evidence>
<evidence type="ECO:0000256" key="1">
    <source>
        <dbReference type="ARBA" id="ARBA00022603"/>
    </source>
</evidence>
<dbReference type="PANTHER" id="PTHR43542:SF1">
    <property type="entry name" value="METHYLTRANSFERASE"/>
    <property type="match status" value="1"/>
</dbReference>
<keyword evidence="5" id="KW-1185">Reference proteome</keyword>
<dbReference type="InterPro" id="IPR004398">
    <property type="entry name" value="RNA_MeTrfase_RsmD"/>
</dbReference>
<reference evidence="4 5" key="1">
    <citation type="submission" date="2015-02" db="EMBL/GenBank/DDBJ databases">
        <title>Single-cell genomics of uncultivated deep-branching MTB reveals a conserved set of magnetosome genes.</title>
        <authorList>
            <person name="Kolinko S."/>
            <person name="Richter M."/>
            <person name="Glockner F.O."/>
            <person name="Brachmann A."/>
            <person name="Schuler D."/>
        </authorList>
    </citation>
    <scope>NUCLEOTIDE SEQUENCE [LARGE SCALE GENOMIC DNA]</scope>
    <source>
        <strain evidence="4">TM-1</strain>
    </source>
</reference>
<evidence type="ECO:0000313" key="5">
    <source>
        <dbReference type="Proteomes" id="UP000033423"/>
    </source>
</evidence>
<name>A0A0F3GJP3_9BACT</name>
<dbReference type="SUPFAM" id="SSF53335">
    <property type="entry name" value="S-adenosyl-L-methionine-dependent methyltransferases"/>
    <property type="match status" value="1"/>
</dbReference>
<dbReference type="CDD" id="cd02440">
    <property type="entry name" value="AdoMet_MTases"/>
    <property type="match status" value="1"/>
</dbReference>
<sequence>MRITAGSSKGRRVVSARPGKGLRPTGAKVRQAVFDILREGVIDAAFLDLYAGSGAVGFEALSRGAARVCFIDRDPAVISDIKRYPLFSSTVGNQAIVATAEEALKRLAARAETFDVVYVDPPYHGDELDIALPLIGSGNVLKTAALVIVEHFSKRPVPETSGRLTIKRSYRYGDTMLSLYTFL</sequence>
<keyword evidence="1" id="KW-0489">Methyltransferase</keyword>
<dbReference type="InterPro" id="IPR002052">
    <property type="entry name" value="DNA_methylase_N6_adenine_CS"/>
</dbReference>
<dbReference type="PATRIC" id="fig|29290.4.peg.7439"/>
<dbReference type="AlphaFoldDB" id="A0A0F3GJP3"/>
<dbReference type="Proteomes" id="UP000033423">
    <property type="component" value="Unassembled WGS sequence"/>
</dbReference>
<dbReference type="Pfam" id="PF03602">
    <property type="entry name" value="Cons_hypoth95"/>
    <property type="match status" value="1"/>
</dbReference>
<dbReference type="GO" id="GO:0008168">
    <property type="term" value="F:methyltransferase activity"/>
    <property type="evidence" value="ECO:0007669"/>
    <property type="project" value="UniProtKB-KW"/>
</dbReference>
<feature type="region of interest" description="Disordered" evidence="3">
    <location>
        <begin position="1"/>
        <end position="24"/>
    </location>
</feature>
<dbReference type="GO" id="GO:0003676">
    <property type="term" value="F:nucleic acid binding"/>
    <property type="evidence" value="ECO:0007669"/>
    <property type="project" value="InterPro"/>
</dbReference>
<dbReference type="PIRSF" id="PIRSF004553">
    <property type="entry name" value="CHP00095"/>
    <property type="match status" value="1"/>
</dbReference>
<dbReference type="EMBL" id="LACI01002405">
    <property type="protein sequence ID" value="KJU82184.1"/>
    <property type="molecule type" value="Genomic_DNA"/>
</dbReference>
<dbReference type="InterPro" id="IPR029063">
    <property type="entry name" value="SAM-dependent_MTases_sf"/>
</dbReference>
<dbReference type="NCBIfam" id="TIGR00095">
    <property type="entry name" value="16S rRNA (guanine(966)-N(2))-methyltransferase RsmD"/>
    <property type="match status" value="1"/>
</dbReference>
<dbReference type="PANTHER" id="PTHR43542">
    <property type="entry name" value="METHYLTRANSFERASE"/>
    <property type="match status" value="1"/>
</dbReference>
<gene>
    <name evidence="4" type="ORF">MBAV_005624</name>
</gene>
<dbReference type="Gene3D" id="3.40.50.150">
    <property type="entry name" value="Vaccinia Virus protein VP39"/>
    <property type="match status" value="1"/>
</dbReference>